<evidence type="ECO:0000313" key="2">
    <source>
        <dbReference type="EMBL" id="QUX20132.1"/>
    </source>
</evidence>
<feature type="domain" description="HTH marR-type" evidence="1">
    <location>
        <begin position="3"/>
        <end position="139"/>
    </location>
</feature>
<dbReference type="Gene3D" id="1.10.10.10">
    <property type="entry name" value="Winged helix-like DNA-binding domain superfamily/Winged helix DNA-binding domain"/>
    <property type="match status" value="1"/>
</dbReference>
<dbReference type="PANTHER" id="PTHR33164">
    <property type="entry name" value="TRANSCRIPTIONAL REGULATOR, MARR FAMILY"/>
    <property type="match status" value="1"/>
</dbReference>
<dbReference type="RefSeq" id="WP_220561325.1">
    <property type="nucleotide sequence ID" value="NZ_CP074133.1"/>
</dbReference>
<dbReference type="InterPro" id="IPR000835">
    <property type="entry name" value="HTH_MarR-typ"/>
</dbReference>
<dbReference type="InterPro" id="IPR039422">
    <property type="entry name" value="MarR/SlyA-like"/>
</dbReference>
<reference evidence="2 3" key="1">
    <citation type="submission" date="2021-05" db="EMBL/GenBank/DDBJ databases">
        <title>Direct Submission.</title>
        <authorList>
            <person name="Li K."/>
            <person name="Gao J."/>
        </authorList>
    </citation>
    <scope>NUCLEOTIDE SEQUENCE [LARGE SCALE GENOMIC DNA]</scope>
    <source>
        <strain evidence="2 3">Mg02</strain>
    </source>
</reference>
<dbReference type="Proteomes" id="UP000676079">
    <property type="component" value="Chromosome"/>
</dbReference>
<proteinExistence type="predicted"/>
<dbReference type="EMBL" id="CP074133">
    <property type="protein sequence ID" value="QUX20132.1"/>
    <property type="molecule type" value="Genomic_DNA"/>
</dbReference>
<dbReference type="PANTHER" id="PTHR33164:SF106">
    <property type="entry name" value="TRANSCRIPTIONAL REGULATORY PROTEIN"/>
    <property type="match status" value="1"/>
</dbReference>
<evidence type="ECO:0000259" key="1">
    <source>
        <dbReference type="PROSITE" id="PS50995"/>
    </source>
</evidence>
<dbReference type="PROSITE" id="PS50995">
    <property type="entry name" value="HTH_MARR_2"/>
    <property type="match status" value="1"/>
</dbReference>
<organism evidence="2 3">
    <name type="scientific">Nocardiopsis changdeensis</name>
    <dbReference type="NCBI Taxonomy" id="2831969"/>
    <lineage>
        <taxon>Bacteria</taxon>
        <taxon>Bacillati</taxon>
        <taxon>Actinomycetota</taxon>
        <taxon>Actinomycetes</taxon>
        <taxon>Streptosporangiales</taxon>
        <taxon>Nocardiopsidaceae</taxon>
        <taxon>Nocardiopsis</taxon>
    </lineage>
</organism>
<evidence type="ECO:0000313" key="3">
    <source>
        <dbReference type="Proteomes" id="UP000676079"/>
    </source>
</evidence>
<dbReference type="Pfam" id="PF01047">
    <property type="entry name" value="MarR"/>
    <property type="match status" value="1"/>
</dbReference>
<dbReference type="SMART" id="SM00347">
    <property type="entry name" value="HTH_MARR"/>
    <property type="match status" value="1"/>
</dbReference>
<protein>
    <submittedName>
        <fullName evidence="2">MarR family transcriptional regulator</fullName>
    </submittedName>
</protein>
<sequence>MDRDRALREVEEAGRVLSAAAVMFHTAVGERLGIGPSDWKMMDLLERHGPCTAGELVRHSGLAPASVTGVLDRLQRRGMITRGRDESDRRRVVVTLTGVPAERAAEVFGPLMRELGEVHAGYDADQLALIAGYLTRAAAAQTRATAEVAGGAEPAGEPAGG</sequence>
<dbReference type="InterPro" id="IPR036388">
    <property type="entry name" value="WH-like_DNA-bd_sf"/>
</dbReference>
<name>A0ABX8BD11_9ACTN</name>
<dbReference type="InterPro" id="IPR036390">
    <property type="entry name" value="WH_DNA-bd_sf"/>
</dbReference>
<dbReference type="SUPFAM" id="SSF46785">
    <property type="entry name" value="Winged helix' DNA-binding domain"/>
    <property type="match status" value="1"/>
</dbReference>
<accession>A0ABX8BD11</accession>
<keyword evidence="3" id="KW-1185">Reference proteome</keyword>
<gene>
    <name evidence="2" type="ORF">KGD84_16395</name>
</gene>